<evidence type="ECO:0000256" key="3">
    <source>
        <dbReference type="ARBA" id="ARBA00022448"/>
    </source>
</evidence>
<feature type="transmembrane region" description="Helical" evidence="9">
    <location>
        <begin position="222"/>
        <end position="241"/>
    </location>
</feature>
<sequence length="532" mass="57768">MSGNNGTVKVHPDDKEVVIEEDTTVKLKRELQLHNGVAIIVGVIVGSGIFISPKGVLTESGSVGLSLIVWVLCGVISLVGAMCYAELGTMILKSGADYAYIMESFGHFPAFLYLWVAIMIIIPTGNAITAQTFAYYVLEPLFPDCEAPGEAVTLLAAVCITLLTFVNAWNVKMAARVQDVFTITKVLALVVIIITGIVYLFIGDRESFEEPFENSETSLGKIALSFYSGLFSYAGWNYLNFVTEELKNPYKNLPRAIGISIPLVTVIYVLANIAYFAVLTPAEMLASKATAVTFAGRTLGVMAWIMPVFVACSTFGSVNGAIFTSSRLYFVGARQGHLPDFLATLNINLFTPLPSLLFGCLMSLVMLCSRDVQVLINYAAFVETLFVTISIAGLIYMRYKFPKRERPIKVAILLPIFFIFICVFLLLMPLTIDANEVLWGIIMILSGVPVYLLGVAWRNKPRAFTGLVGKLLHGAVSEGAIDGPRGDEGRLNKGRGSSNRRGGDTGDTGDSQQASCLESLIVSMHLLIVALI</sequence>
<feature type="region of interest" description="Disordered" evidence="8">
    <location>
        <begin position="482"/>
        <end position="511"/>
    </location>
</feature>
<evidence type="ECO:0000256" key="4">
    <source>
        <dbReference type="ARBA" id="ARBA00022475"/>
    </source>
</evidence>
<evidence type="ECO:0000256" key="7">
    <source>
        <dbReference type="ARBA" id="ARBA00023136"/>
    </source>
</evidence>
<feature type="transmembrane region" description="Helical" evidence="9">
    <location>
        <begin position="151"/>
        <end position="171"/>
    </location>
</feature>
<name>K1QBL8_MAGGI</name>
<keyword evidence="7 9" id="KW-0472">Membrane</keyword>
<protein>
    <submittedName>
        <fullName evidence="10">Y+L amino acid transporter 2</fullName>
    </submittedName>
</protein>
<organism evidence="10">
    <name type="scientific">Magallana gigas</name>
    <name type="common">Pacific oyster</name>
    <name type="synonym">Crassostrea gigas</name>
    <dbReference type="NCBI Taxonomy" id="29159"/>
    <lineage>
        <taxon>Eukaryota</taxon>
        <taxon>Metazoa</taxon>
        <taxon>Spiralia</taxon>
        <taxon>Lophotrochozoa</taxon>
        <taxon>Mollusca</taxon>
        <taxon>Bivalvia</taxon>
        <taxon>Autobranchia</taxon>
        <taxon>Pteriomorphia</taxon>
        <taxon>Ostreida</taxon>
        <taxon>Ostreoidea</taxon>
        <taxon>Ostreidae</taxon>
        <taxon>Magallana</taxon>
    </lineage>
</organism>
<dbReference type="EMBL" id="JH818799">
    <property type="protein sequence ID" value="EKC28549.1"/>
    <property type="molecule type" value="Genomic_DNA"/>
</dbReference>
<feature type="transmembrane region" description="Helical" evidence="9">
    <location>
        <begin position="378"/>
        <end position="399"/>
    </location>
</feature>
<dbReference type="InParanoid" id="K1QBL8"/>
<dbReference type="HOGENOM" id="CLU_007946_3_0_1"/>
<feature type="transmembrane region" description="Helical" evidence="9">
    <location>
        <begin position="345"/>
        <end position="366"/>
    </location>
</feature>
<feature type="transmembrane region" description="Helical" evidence="9">
    <location>
        <begin position="411"/>
        <end position="432"/>
    </location>
</feature>
<feature type="transmembrane region" description="Helical" evidence="9">
    <location>
        <begin position="33"/>
        <end position="51"/>
    </location>
</feature>
<keyword evidence="5 9" id="KW-0812">Transmembrane</keyword>
<dbReference type="Gene3D" id="1.20.1740.10">
    <property type="entry name" value="Amino acid/polyamine transporter I"/>
    <property type="match status" value="1"/>
</dbReference>
<dbReference type="AlphaFoldDB" id="K1QBL8"/>
<dbReference type="Pfam" id="PF13520">
    <property type="entry name" value="AA_permease_2"/>
    <property type="match status" value="1"/>
</dbReference>
<evidence type="ECO:0000313" key="10">
    <source>
        <dbReference type="EMBL" id="EKC28549.1"/>
    </source>
</evidence>
<feature type="transmembrane region" description="Helical" evidence="9">
    <location>
        <begin position="63"/>
        <end position="87"/>
    </location>
</feature>
<dbReference type="GO" id="GO:0015179">
    <property type="term" value="F:L-amino acid transmembrane transporter activity"/>
    <property type="evidence" value="ECO:0007669"/>
    <property type="project" value="TreeGrafter"/>
</dbReference>
<keyword evidence="4" id="KW-1003">Cell membrane</keyword>
<dbReference type="PIRSF" id="PIRSF006060">
    <property type="entry name" value="AA_transporter"/>
    <property type="match status" value="1"/>
</dbReference>
<feature type="transmembrane region" description="Helical" evidence="9">
    <location>
        <begin position="438"/>
        <end position="457"/>
    </location>
</feature>
<comment type="similarity">
    <text evidence="2">Belongs to the amino acid-polyamine-organocation (APC) superfamily. L-type amino acid transporter (LAT) (TC 2.A.3.8) family.</text>
</comment>
<gene>
    <name evidence="10" type="ORF">CGI_10010925</name>
</gene>
<dbReference type="FunFam" id="1.20.1740.10:FF:000003">
    <property type="entry name" value="Y+L amino acid transporter 1 isoform X1"/>
    <property type="match status" value="1"/>
</dbReference>
<feature type="transmembrane region" description="Helical" evidence="9">
    <location>
        <begin position="253"/>
        <end position="278"/>
    </location>
</feature>
<dbReference type="InterPro" id="IPR002293">
    <property type="entry name" value="AA/rel_permease1"/>
</dbReference>
<evidence type="ECO:0000256" key="1">
    <source>
        <dbReference type="ARBA" id="ARBA00004651"/>
    </source>
</evidence>
<feature type="transmembrane region" description="Helical" evidence="9">
    <location>
        <begin position="183"/>
        <end position="202"/>
    </location>
</feature>
<accession>K1QBL8</accession>
<evidence type="ECO:0000256" key="8">
    <source>
        <dbReference type="SAM" id="MobiDB-lite"/>
    </source>
</evidence>
<dbReference type="FunCoup" id="K1QBL8">
    <property type="interactions" value="133"/>
</dbReference>
<feature type="transmembrane region" description="Helical" evidence="9">
    <location>
        <begin position="298"/>
        <end position="324"/>
    </location>
</feature>
<evidence type="ECO:0000256" key="6">
    <source>
        <dbReference type="ARBA" id="ARBA00022989"/>
    </source>
</evidence>
<proteinExistence type="inferred from homology"/>
<evidence type="ECO:0000256" key="9">
    <source>
        <dbReference type="SAM" id="Phobius"/>
    </source>
</evidence>
<dbReference type="GO" id="GO:0005886">
    <property type="term" value="C:plasma membrane"/>
    <property type="evidence" value="ECO:0007669"/>
    <property type="project" value="UniProtKB-SubCell"/>
</dbReference>
<evidence type="ECO:0000256" key="2">
    <source>
        <dbReference type="ARBA" id="ARBA00007040"/>
    </source>
</evidence>
<feature type="transmembrane region" description="Helical" evidence="9">
    <location>
        <begin position="108"/>
        <end position="131"/>
    </location>
</feature>
<reference evidence="10" key="1">
    <citation type="journal article" date="2012" name="Nature">
        <title>The oyster genome reveals stress adaptation and complexity of shell formation.</title>
        <authorList>
            <person name="Zhang G."/>
            <person name="Fang X."/>
            <person name="Guo X."/>
            <person name="Li L."/>
            <person name="Luo R."/>
            <person name="Xu F."/>
            <person name="Yang P."/>
            <person name="Zhang L."/>
            <person name="Wang X."/>
            <person name="Qi H."/>
            <person name="Xiong Z."/>
            <person name="Que H."/>
            <person name="Xie Y."/>
            <person name="Holland P.W."/>
            <person name="Paps J."/>
            <person name="Zhu Y."/>
            <person name="Wu F."/>
            <person name="Chen Y."/>
            <person name="Wang J."/>
            <person name="Peng C."/>
            <person name="Meng J."/>
            <person name="Yang L."/>
            <person name="Liu J."/>
            <person name="Wen B."/>
            <person name="Zhang N."/>
            <person name="Huang Z."/>
            <person name="Zhu Q."/>
            <person name="Feng Y."/>
            <person name="Mount A."/>
            <person name="Hedgecock D."/>
            <person name="Xu Z."/>
            <person name="Liu Y."/>
            <person name="Domazet-Loso T."/>
            <person name="Du Y."/>
            <person name="Sun X."/>
            <person name="Zhang S."/>
            <person name="Liu B."/>
            <person name="Cheng P."/>
            <person name="Jiang X."/>
            <person name="Li J."/>
            <person name="Fan D."/>
            <person name="Wang W."/>
            <person name="Fu W."/>
            <person name="Wang T."/>
            <person name="Wang B."/>
            <person name="Zhang J."/>
            <person name="Peng Z."/>
            <person name="Li Y."/>
            <person name="Li N."/>
            <person name="Wang J."/>
            <person name="Chen M."/>
            <person name="He Y."/>
            <person name="Tan F."/>
            <person name="Song X."/>
            <person name="Zheng Q."/>
            <person name="Huang R."/>
            <person name="Yang H."/>
            <person name="Du X."/>
            <person name="Chen L."/>
            <person name="Yang M."/>
            <person name="Gaffney P.M."/>
            <person name="Wang S."/>
            <person name="Luo L."/>
            <person name="She Z."/>
            <person name="Ming Y."/>
            <person name="Huang W."/>
            <person name="Zhang S."/>
            <person name="Huang B."/>
            <person name="Zhang Y."/>
            <person name="Qu T."/>
            <person name="Ni P."/>
            <person name="Miao G."/>
            <person name="Wang J."/>
            <person name="Wang Q."/>
            <person name="Steinberg C.E."/>
            <person name="Wang H."/>
            <person name="Li N."/>
            <person name="Qian L."/>
            <person name="Zhang G."/>
            <person name="Li Y."/>
            <person name="Yang H."/>
            <person name="Liu X."/>
            <person name="Wang J."/>
            <person name="Yin Y."/>
            <person name="Wang J."/>
        </authorList>
    </citation>
    <scope>NUCLEOTIDE SEQUENCE [LARGE SCALE GENOMIC DNA]</scope>
    <source>
        <strain evidence="10">05x7-T-G4-1.051#20</strain>
    </source>
</reference>
<dbReference type="PANTHER" id="PTHR11785:SF240">
    <property type="entry name" value="LD25378P"/>
    <property type="match status" value="1"/>
</dbReference>
<dbReference type="PANTHER" id="PTHR11785">
    <property type="entry name" value="AMINO ACID TRANSPORTER"/>
    <property type="match status" value="1"/>
</dbReference>
<keyword evidence="6 9" id="KW-1133">Transmembrane helix</keyword>
<keyword evidence="3" id="KW-0813">Transport</keyword>
<dbReference type="InterPro" id="IPR050598">
    <property type="entry name" value="AminoAcid_Transporter"/>
</dbReference>
<evidence type="ECO:0000256" key="5">
    <source>
        <dbReference type="ARBA" id="ARBA00022692"/>
    </source>
</evidence>
<comment type="subcellular location">
    <subcellularLocation>
        <location evidence="1">Cell membrane</location>
        <topology evidence="1">Multi-pass membrane protein</topology>
    </subcellularLocation>
</comment>